<evidence type="ECO:0000256" key="5">
    <source>
        <dbReference type="ARBA" id="ARBA00023136"/>
    </source>
</evidence>
<comment type="subcellular location">
    <subcellularLocation>
        <location evidence="1">Cell membrane</location>
        <topology evidence="1">Multi-pass membrane protein</topology>
    </subcellularLocation>
</comment>
<feature type="transmembrane region" description="Helical" evidence="8">
    <location>
        <begin position="142"/>
        <end position="160"/>
    </location>
</feature>
<evidence type="ECO:0000259" key="9">
    <source>
        <dbReference type="PROSITE" id="PS50850"/>
    </source>
</evidence>
<dbReference type="InterPro" id="IPR036259">
    <property type="entry name" value="MFS_trans_sf"/>
</dbReference>
<dbReference type="SUPFAM" id="SSF103473">
    <property type="entry name" value="MFS general substrate transporter"/>
    <property type="match status" value="2"/>
</dbReference>
<comment type="caution">
    <text evidence="10">The sequence shown here is derived from an EMBL/GenBank/DDBJ whole genome shotgun (WGS) entry which is preliminary data.</text>
</comment>
<keyword evidence="5 8" id="KW-0472">Membrane</keyword>
<evidence type="ECO:0000256" key="2">
    <source>
        <dbReference type="ARBA" id="ARBA00022448"/>
    </source>
</evidence>
<reference evidence="10" key="1">
    <citation type="journal article" date="2014" name="Int. J. Syst. Evol. Microbiol.">
        <title>Complete genome sequence of Corynebacterium casei LMG S-19264T (=DSM 44701T), isolated from a smear-ripened cheese.</title>
        <authorList>
            <consortium name="US DOE Joint Genome Institute (JGI-PGF)"/>
            <person name="Walter F."/>
            <person name="Albersmeier A."/>
            <person name="Kalinowski J."/>
            <person name="Ruckert C."/>
        </authorList>
    </citation>
    <scope>NUCLEOTIDE SEQUENCE</scope>
    <source>
        <strain evidence="10">JCM 4988</strain>
    </source>
</reference>
<dbReference type="Pfam" id="PF07690">
    <property type="entry name" value="MFS_1"/>
    <property type="match status" value="1"/>
</dbReference>
<evidence type="ECO:0000256" key="4">
    <source>
        <dbReference type="ARBA" id="ARBA00022989"/>
    </source>
</evidence>
<dbReference type="GO" id="GO:0046677">
    <property type="term" value="P:response to antibiotic"/>
    <property type="evidence" value="ECO:0007669"/>
    <property type="project" value="UniProtKB-KW"/>
</dbReference>
<dbReference type="GO" id="GO:0005886">
    <property type="term" value="C:plasma membrane"/>
    <property type="evidence" value="ECO:0007669"/>
    <property type="project" value="UniProtKB-SubCell"/>
</dbReference>
<evidence type="ECO:0000313" key="11">
    <source>
        <dbReference type="Proteomes" id="UP000630936"/>
    </source>
</evidence>
<name>A0A918UMU3_9ACTN</name>
<evidence type="ECO:0000256" key="6">
    <source>
        <dbReference type="ARBA" id="ARBA00023251"/>
    </source>
</evidence>
<dbReference type="GO" id="GO:0022857">
    <property type="term" value="F:transmembrane transporter activity"/>
    <property type="evidence" value="ECO:0007669"/>
    <property type="project" value="InterPro"/>
</dbReference>
<evidence type="ECO:0000313" key="10">
    <source>
        <dbReference type="EMBL" id="GGZ21196.1"/>
    </source>
</evidence>
<keyword evidence="2" id="KW-0813">Transport</keyword>
<dbReference type="InterPro" id="IPR011701">
    <property type="entry name" value="MFS"/>
</dbReference>
<feature type="transmembrane region" description="Helical" evidence="8">
    <location>
        <begin position="273"/>
        <end position="292"/>
    </location>
</feature>
<feature type="region of interest" description="Disordered" evidence="7">
    <location>
        <begin position="1"/>
        <end position="36"/>
    </location>
</feature>
<dbReference type="Proteomes" id="UP000630936">
    <property type="component" value="Unassembled WGS sequence"/>
</dbReference>
<feature type="transmembrane region" description="Helical" evidence="8">
    <location>
        <begin position="464"/>
        <end position="484"/>
    </location>
</feature>
<dbReference type="PANTHER" id="PTHR42718:SF9">
    <property type="entry name" value="MAJOR FACILITATOR SUPERFAMILY MULTIDRUG TRANSPORTER MFSC"/>
    <property type="match status" value="1"/>
</dbReference>
<organism evidence="10 11">
    <name type="scientific">Streptomyces inusitatus</name>
    <dbReference type="NCBI Taxonomy" id="68221"/>
    <lineage>
        <taxon>Bacteria</taxon>
        <taxon>Bacillati</taxon>
        <taxon>Actinomycetota</taxon>
        <taxon>Actinomycetes</taxon>
        <taxon>Kitasatosporales</taxon>
        <taxon>Streptomycetaceae</taxon>
        <taxon>Streptomyces</taxon>
    </lineage>
</organism>
<feature type="transmembrane region" description="Helical" evidence="8">
    <location>
        <begin position="83"/>
        <end position="103"/>
    </location>
</feature>
<keyword evidence="4 8" id="KW-1133">Transmembrane helix</keyword>
<evidence type="ECO:0000256" key="3">
    <source>
        <dbReference type="ARBA" id="ARBA00022692"/>
    </source>
</evidence>
<feature type="transmembrane region" description="Helical" evidence="8">
    <location>
        <begin position="51"/>
        <end position="71"/>
    </location>
</feature>
<evidence type="ECO:0000256" key="8">
    <source>
        <dbReference type="SAM" id="Phobius"/>
    </source>
</evidence>
<reference evidence="10" key="2">
    <citation type="submission" date="2020-09" db="EMBL/GenBank/DDBJ databases">
        <authorList>
            <person name="Sun Q."/>
            <person name="Ohkuma M."/>
        </authorList>
    </citation>
    <scope>NUCLEOTIDE SEQUENCE</scope>
    <source>
        <strain evidence="10">JCM 4988</strain>
    </source>
</reference>
<gene>
    <name evidence="10" type="ORF">GCM10010387_12770</name>
</gene>
<keyword evidence="3 8" id="KW-0812">Transmembrane</keyword>
<keyword evidence="11" id="KW-1185">Reference proteome</keyword>
<feature type="domain" description="Major facilitator superfamily (MFS) profile" evidence="9">
    <location>
        <begin position="49"/>
        <end position="489"/>
    </location>
</feature>
<feature type="transmembrane region" description="Helical" evidence="8">
    <location>
        <begin position="399"/>
        <end position="419"/>
    </location>
</feature>
<dbReference type="EMBL" id="BMWG01000002">
    <property type="protein sequence ID" value="GGZ21196.1"/>
    <property type="molecule type" value="Genomic_DNA"/>
</dbReference>
<dbReference type="InterPro" id="IPR020846">
    <property type="entry name" value="MFS_dom"/>
</dbReference>
<feature type="transmembrane region" description="Helical" evidence="8">
    <location>
        <begin position="115"/>
        <end position="136"/>
    </location>
</feature>
<feature type="transmembrane region" description="Helical" evidence="8">
    <location>
        <begin position="304"/>
        <end position="327"/>
    </location>
</feature>
<proteinExistence type="predicted"/>
<feature type="transmembrane region" description="Helical" evidence="8">
    <location>
        <begin position="333"/>
        <end position="355"/>
    </location>
</feature>
<feature type="compositionally biased region" description="Gly residues" evidence="7">
    <location>
        <begin position="22"/>
        <end position="36"/>
    </location>
</feature>
<evidence type="ECO:0000256" key="1">
    <source>
        <dbReference type="ARBA" id="ARBA00004651"/>
    </source>
</evidence>
<sequence>MTHDPKRSPQAPPTPPDDDGGDGTGGGGEGGDDGGGGDGGLFSGAYAAATYSFAAVMFLTGLAALAVIPTLPTAARDLDGVALFPLVAGCFVAASLLGGVLGGHWADRAGAPRPLAAGMALAVVTLLVSGASTSIWQLAAGRFLDGLAAGMVAVAINTAIGQAYPERLRPRALALMSTCWIVPSLIGPPLAGLVVEWWSWREMFFGLAALTAVPALIVVAQLRGGSWSPEPRPSSGEPSATGAARPPLLIATAVSIGAALGQYGVSGWDARHLLFAVAGFALLAVFAPRLLPPGTWRAARGLPVTVLLRGLASGVFFTLEALVPLMLVTGRDVSPPAIGLAFTGAALAWAAASWVQGRLESCPRERLVVAGALVMVAAVAPAVVGAHPSMPSPVAGSSMVVAALGMGLLAPAVTVLSLAHSPADRLGHASSAMQTSQNLGQIAVLGLASALFNLLAQGGASDTAGYATAFALLLLPCALLALLASRARRGASER</sequence>
<dbReference type="Gene3D" id="1.20.1250.20">
    <property type="entry name" value="MFS general substrate transporter like domains"/>
    <property type="match status" value="1"/>
</dbReference>
<feature type="transmembrane region" description="Helical" evidence="8">
    <location>
        <begin position="172"/>
        <end position="191"/>
    </location>
</feature>
<feature type="transmembrane region" description="Helical" evidence="8">
    <location>
        <begin position="367"/>
        <end position="387"/>
    </location>
</feature>
<feature type="transmembrane region" description="Helical" evidence="8">
    <location>
        <begin position="203"/>
        <end position="222"/>
    </location>
</feature>
<dbReference type="AlphaFoldDB" id="A0A918UMU3"/>
<dbReference type="PROSITE" id="PS50850">
    <property type="entry name" value="MFS"/>
    <property type="match status" value="1"/>
</dbReference>
<dbReference type="PANTHER" id="PTHR42718">
    <property type="entry name" value="MAJOR FACILITATOR SUPERFAMILY MULTIDRUG TRANSPORTER MFSC"/>
    <property type="match status" value="1"/>
</dbReference>
<protein>
    <submittedName>
        <fullName evidence="10">MFS transporter</fullName>
    </submittedName>
</protein>
<evidence type="ECO:0000256" key="7">
    <source>
        <dbReference type="SAM" id="MobiDB-lite"/>
    </source>
</evidence>
<accession>A0A918UMU3</accession>
<keyword evidence="6" id="KW-0046">Antibiotic resistance</keyword>
<feature type="transmembrane region" description="Helical" evidence="8">
    <location>
        <begin position="439"/>
        <end position="458"/>
    </location>
</feature>